<evidence type="ECO:0000259" key="2">
    <source>
        <dbReference type="Pfam" id="PF07705"/>
    </source>
</evidence>
<feature type="compositionally biased region" description="Basic and acidic residues" evidence="1">
    <location>
        <begin position="306"/>
        <end position="317"/>
    </location>
</feature>
<dbReference type="Pfam" id="PF07705">
    <property type="entry name" value="CARDB"/>
    <property type="match status" value="1"/>
</dbReference>
<dbReference type="Proteomes" id="UP000231276">
    <property type="component" value="Unassembled WGS sequence"/>
</dbReference>
<dbReference type="InterPro" id="IPR013783">
    <property type="entry name" value="Ig-like_fold"/>
</dbReference>
<dbReference type="Gene3D" id="2.60.40.10">
    <property type="entry name" value="Immunoglobulins"/>
    <property type="match status" value="1"/>
</dbReference>
<dbReference type="EMBL" id="PCTS01000003">
    <property type="protein sequence ID" value="PIP86782.1"/>
    <property type="molecule type" value="Genomic_DNA"/>
</dbReference>
<reference evidence="3 4" key="1">
    <citation type="submission" date="2017-09" db="EMBL/GenBank/DDBJ databases">
        <title>Depth-based differentiation of microbial function through sediment-hosted aquifers and enrichment of novel symbionts in the deep terrestrial subsurface.</title>
        <authorList>
            <person name="Probst A.J."/>
            <person name="Ladd B."/>
            <person name="Jarett J.K."/>
            <person name="Geller-Mcgrath D.E."/>
            <person name="Sieber C.M."/>
            <person name="Emerson J.B."/>
            <person name="Anantharaman K."/>
            <person name="Thomas B.C."/>
            <person name="Malmstrom R."/>
            <person name="Stieglmeier M."/>
            <person name="Klingl A."/>
            <person name="Woyke T."/>
            <person name="Ryan C.M."/>
            <person name="Banfield J.F."/>
        </authorList>
    </citation>
    <scope>NUCLEOTIDE SEQUENCE [LARGE SCALE GENOMIC DNA]</scope>
    <source>
        <strain evidence="3">CG22_combo_CG10-13_8_21_14_all_43_18</strain>
    </source>
</reference>
<feature type="compositionally biased region" description="Basic and acidic residues" evidence="1">
    <location>
        <begin position="371"/>
        <end position="381"/>
    </location>
</feature>
<evidence type="ECO:0000256" key="1">
    <source>
        <dbReference type="SAM" id="MobiDB-lite"/>
    </source>
</evidence>
<sequence length="381" mass="40071">MTWTTSNAASCSASGDWSGSKNKNGGRQGTGSLTSSKTYNISCIGITGDSASDSVSVSVGARPTGNINLRGRVDGSNWNGSVSYRIFGPETLSGNSINSSMEHPNVYTGTWTFAYLSGGPPNSDYLGVNEANSQTLTNGGTITYTLLFSNNQPDLDIVSGPVTNPLDIIRGESVTFRATTKNIGNSSAVNSTIRFILDGATFRNLPQGILAPGESRQIVTDSWTASAGGHTIEVCADIYNNISESNENNNCGAYSFSVEELITECNDGRDNDNDGNIDYPADEGCACGNGLEADCPASPWTPPPKENPECNDGRDNDGDGWIDYPDDKGCLGSWTESEEGSGGTQCSDGADNDDDGLIDGNDPDCSSSSDNTEKALKFDEF</sequence>
<protein>
    <recommendedName>
        <fullName evidence="2">CARDB domain-containing protein</fullName>
    </recommendedName>
</protein>
<dbReference type="InterPro" id="IPR011635">
    <property type="entry name" value="CARDB"/>
</dbReference>
<proteinExistence type="predicted"/>
<feature type="region of interest" description="Disordered" evidence="1">
    <location>
        <begin position="1"/>
        <end position="32"/>
    </location>
</feature>
<feature type="region of interest" description="Disordered" evidence="1">
    <location>
        <begin position="298"/>
        <end position="381"/>
    </location>
</feature>
<name>A0A2H0DX84_9BACT</name>
<evidence type="ECO:0000313" key="3">
    <source>
        <dbReference type="EMBL" id="PIP86782.1"/>
    </source>
</evidence>
<evidence type="ECO:0000313" key="4">
    <source>
        <dbReference type="Proteomes" id="UP000231276"/>
    </source>
</evidence>
<dbReference type="AlphaFoldDB" id="A0A2H0DX84"/>
<accession>A0A2H0DX84</accession>
<organism evidence="3 4">
    <name type="scientific">Candidatus Campbellbacteria bacterium CG22_combo_CG10-13_8_21_14_all_43_18</name>
    <dbReference type="NCBI Taxonomy" id="1974530"/>
    <lineage>
        <taxon>Bacteria</taxon>
        <taxon>Candidatus Campbelliibacteriota</taxon>
    </lineage>
</organism>
<gene>
    <name evidence="3" type="ORF">COW82_00135</name>
</gene>
<comment type="caution">
    <text evidence="3">The sequence shown here is derived from an EMBL/GenBank/DDBJ whole genome shotgun (WGS) entry which is preliminary data.</text>
</comment>
<feature type="domain" description="CARDB" evidence="2">
    <location>
        <begin position="153"/>
        <end position="251"/>
    </location>
</feature>